<evidence type="ECO:0000256" key="1">
    <source>
        <dbReference type="ARBA" id="ARBA00022574"/>
    </source>
</evidence>
<proteinExistence type="predicted"/>
<organism evidence="4 5">
    <name type="scientific">Thyridium curvatum</name>
    <dbReference type="NCBI Taxonomy" id="1093900"/>
    <lineage>
        <taxon>Eukaryota</taxon>
        <taxon>Fungi</taxon>
        <taxon>Dikarya</taxon>
        <taxon>Ascomycota</taxon>
        <taxon>Pezizomycotina</taxon>
        <taxon>Sordariomycetes</taxon>
        <taxon>Sordariomycetidae</taxon>
        <taxon>Thyridiales</taxon>
        <taxon>Thyridiaceae</taxon>
        <taxon>Thyridium</taxon>
    </lineage>
</organism>
<comment type="caution">
    <text evidence="4">The sequence shown here is derived from an EMBL/GenBank/DDBJ whole genome shotgun (WGS) entry which is preliminary data.</text>
</comment>
<feature type="compositionally biased region" description="Low complexity" evidence="3">
    <location>
        <begin position="407"/>
        <end position="420"/>
    </location>
</feature>
<evidence type="ECO:0000313" key="4">
    <source>
        <dbReference type="EMBL" id="TPX11032.1"/>
    </source>
</evidence>
<dbReference type="InterPro" id="IPR052254">
    <property type="entry name" value="CUL4-DDB1_E3_ligase_receptor"/>
</dbReference>
<dbReference type="GeneID" id="41975516"/>
<reference evidence="4 5" key="1">
    <citation type="submission" date="2019-06" db="EMBL/GenBank/DDBJ databases">
        <title>Draft genome sequence of the filamentous fungus Phialemoniopsis curvata isolated from diesel fuel.</title>
        <authorList>
            <person name="Varaljay V.A."/>
            <person name="Lyon W.J."/>
            <person name="Crouch A.L."/>
            <person name="Drake C.E."/>
            <person name="Hollomon J.M."/>
            <person name="Nadeau L.J."/>
            <person name="Nunn H.S."/>
            <person name="Stevenson B.S."/>
            <person name="Bojanowski C.L."/>
            <person name="Crookes-Goodson W.J."/>
        </authorList>
    </citation>
    <scope>NUCLEOTIDE SEQUENCE [LARGE SCALE GENOMIC DNA]</scope>
    <source>
        <strain evidence="4 5">D216</strain>
    </source>
</reference>
<dbReference type="OrthoDB" id="128867at2759"/>
<keyword evidence="1" id="KW-0853">WD repeat</keyword>
<dbReference type="InParanoid" id="A0A507AMG6"/>
<dbReference type="Proteomes" id="UP000319257">
    <property type="component" value="Unassembled WGS sequence"/>
</dbReference>
<dbReference type="PANTHER" id="PTHR44472:SF1">
    <property type="entry name" value="DDB1 AND CUL4 ASSOCIATED FACTOR 4"/>
    <property type="match status" value="1"/>
</dbReference>
<gene>
    <name evidence="4" type="ORF">E0L32_008069</name>
</gene>
<dbReference type="EMBL" id="SKBQ01000051">
    <property type="protein sequence ID" value="TPX11032.1"/>
    <property type="molecule type" value="Genomic_DNA"/>
</dbReference>
<evidence type="ECO:0000256" key="2">
    <source>
        <dbReference type="ARBA" id="ARBA00022737"/>
    </source>
</evidence>
<dbReference type="Gene3D" id="2.130.10.10">
    <property type="entry name" value="YVTN repeat-like/Quinoprotein amine dehydrogenase"/>
    <property type="match status" value="1"/>
</dbReference>
<dbReference type="AlphaFoldDB" id="A0A507AMG6"/>
<dbReference type="PANTHER" id="PTHR44472">
    <property type="entry name" value="DDB1- AND CUL4-ASSOCIATED FACTOR 4-RELATED"/>
    <property type="match status" value="1"/>
</dbReference>
<protein>
    <recommendedName>
        <fullName evidence="6">Myocyte-specific enhancer factor 2d</fullName>
    </recommendedName>
</protein>
<evidence type="ECO:0008006" key="6">
    <source>
        <dbReference type="Google" id="ProtNLM"/>
    </source>
</evidence>
<evidence type="ECO:0000256" key="3">
    <source>
        <dbReference type="SAM" id="MobiDB-lite"/>
    </source>
</evidence>
<accession>A0A507AMG6</accession>
<evidence type="ECO:0000313" key="5">
    <source>
        <dbReference type="Proteomes" id="UP000319257"/>
    </source>
</evidence>
<dbReference type="GO" id="GO:0080008">
    <property type="term" value="C:Cul4-RING E3 ubiquitin ligase complex"/>
    <property type="evidence" value="ECO:0007669"/>
    <property type="project" value="TreeGrafter"/>
</dbReference>
<dbReference type="SUPFAM" id="SSF50978">
    <property type="entry name" value="WD40 repeat-like"/>
    <property type="match status" value="1"/>
</dbReference>
<keyword evidence="2" id="KW-0677">Repeat</keyword>
<keyword evidence="5" id="KW-1185">Reference proteome</keyword>
<dbReference type="InterPro" id="IPR015943">
    <property type="entry name" value="WD40/YVTN_repeat-like_dom_sf"/>
</dbReference>
<dbReference type="InterPro" id="IPR036322">
    <property type="entry name" value="WD40_repeat_dom_sf"/>
</dbReference>
<name>A0A507AMG6_9PEZI</name>
<dbReference type="STRING" id="1093900.A0A507AMG6"/>
<sequence>MASLPDIPGYYYEEQNWKDEEKKKYFKIEKSHTAPSSAAWSSSNVKRRKHDDAQAAAAIKKLRIQAARVKRARVLQEPLTGGFLNRMFSATDPYEVSYVAFAQGLRDKGRLNYPDEPASADDVEPNLNCLYVNGSDEKTGLGVAYVAEWNDRTILGYYMARDKNDRLVDFPHHRYRIPRGSLGFYSPRREMVNLPSISDIKCHEPSRSIIVTSSGPAWGDVSIQMFSPPLSEPGDEERPYWLLGEADSMQSLSLFGRRKSHCIYSCTPAPAASDMLCALATGSGVVQFLPHRPYSLTRIPCDIVAQPHGHHDEDDDWVARMGAMGGEMFSVDFARGNHNVLFAGGRSRGIHMADLREAPTAWARPVACGPVAHVRSVNEHQVVVAGINDHLALYDLRFTGRDSRFRSQGWGSSSSSSAAARGKKGATKTTTTTTKPLLTFPGYRNQAHLLQIGFDVDADHGLAAAAHDDGRIALYSLRTGRQLRSPDVDATRSSGVVKALTLATMPRDRNPSLFAGIGQGVQAYSFASPPDEWEG</sequence>
<dbReference type="RefSeq" id="XP_030992743.1">
    <property type="nucleotide sequence ID" value="XM_031142882.1"/>
</dbReference>
<feature type="region of interest" description="Disordered" evidence="3">
    <location>
        <begin position="405"/>
        <end position="433"/>
    </location>
</feature>